<protein>
    <recommendedName>
        <fullName evidence="4">Secreted protein</fullName>
    </recommendedName>
</protein>
<evidence type="ECO:0008006" key="4">
    <source>
        <dbReference type="Google" id="ProtNLM"/>
    </source>
</evidence>
<dbReference type="eggNOG" id="ENOG502ZQ42">
    <property type="taxonomic scope" value="Bacteria"/>
</dbReference>
<keyword evidence="1" id="KW-0732">Signal</keyword>
<dbReference type="Proteomes" id="UP000003880">
    <property type="component" value="Unassembled WGS sequence"/>
</dbReference>
<evidence type="ECO:0000256" key="1">
    <source>
        <dbReference type="SAM" id="SignalP"/>
    </source>
</evidence>
<accession>D4BJU9</accession>
<comment type="caution">
    <text evidence="2">The sequence shown here is derived from an EMBL/GenBank/DDBJ whole genome shotgun (WGS) entry which is preliminary data.</text>
</comment>
<proteinExistence type="predicted"/>
<reference evidence="2 3" key="1">
    <citation type="submission" date="2010-02" db="EMBL/GenBank/DDBJ databases">
        <authorList>
            <person name="Weinstock G."/>
            <person name="Sodergren E."/>
            <person name="Clifton S."/>
            <person name="Fulton L."/>
            <person name="Fulton B."/>
            <person name="Courtney L."/>
            <person name="Fronick C."/>
            <person name="Harrison M."/>
            <person name="Strong C."/>
            <person name="Farmer C."/>
            <person name="Delahaunty K."/>
            <person name="Markovic C."/>
            <person name="Hall O."/>
            <person name="Minx P."/>
            <person name="Tomlinson C."/>
            <person name="Mitreva M."/>
            <person name="Nelson J."/>
            <person name="Hou S."/>
            <person name="Wollam A."/>
            <person name="Pepin K.H."/>
            <person name="Johnson M."/>
            <person name="Bhonagiri V."/>
            <person name="Zhang X."/>
            <person name="Suruliraj S."/>
            <person name="Warren W."/>
            <person name="Chinwalla A."/>
            <person name="Mardis E.R."/>
            <person name="Wilson R.K."/>
        </authorList>
    </citation>
    <scope>NUCLEOTIDE SEQUENCE [LARGE SCALE GENOMIC DNA]</scope>
    <source>
        <strain evidence="2 3">ATCC 29220</strain>
    </source>
</reference>
<feature type="signal peptide" evidence="1">
    <location>
        <begin position="1"/>
        <end position="24"/>
    </location>
</feature>
<organism evidence="2 3">
    <name type="scientific">Citrobacter youngae ATCC 29220</name>
    <dbReference type="NCBI Taxonomy" id="500640"/>
    <lineage>
        <taxon>Bacteria</taxon>
        <taxon>Pseudomonadati</taxon>
        <taxon>Pseudomonadota</taxon>
        <taxon>Gammaproteobacteria</taxon>
        <taxon>Enterobacterales</taxon>
        <taxon>Enterobacteriaceae</taxon>
        <taxon>Citrobacter</taxon>
        <taxon>Citrobacter freundii complex</taxon>
    </lineage>
</organism>
<dbReference type="AlphaFoldDB" id="D4BJU9"/>
<evidence type="ECO:0000313" key="3">
    <source>
        <dbReference type="Proteomes" id="UP000003880"/>
    </source>
</evidence>
<feature type="chain" id="PRO_5003054842" description="Secreted protein" evidence="1">
    <location>
        <begin position="25"/>
        <end position="216"/>
    </location>
</feature>
<dbReference type="EMBL" id="ABWL02000026">
    <property type="protein sequence ID" value="EFE05964.1"/>
    <property type="molecule type" value="Genomic_DNA"/>
</dbReference>
<dbReference type="HOGENOM" id="CLU_1275825_0_0_6"/>
<name>D4BJU9_9ENTR</name>
<gene>
    <name evidence="2" type="ORF">CIT292_10943</name>
</gene>
<evidence type="ECO:0000313" key="2">
    <source>
        <dbReference type="EMBL" id="EFE05964.1"/>
    </source>
</evidence>
<sequence length="216" mass="23128">MMRHNKMHKCCLMASVMLMGVAHAALPPPEIPDEMVMTPTTTLVLPSGVMLGNYFPRFEDTTLSQVQQAIGVNSGIAHQGDAGGSIYWLCYTIPVKHGGQHLWLIASGEMGGLEHDITEVTVQSANGTAPTSDCPALPSRFQPVRLDNSPVWPGVSRAKAVLSTGGGNQNGNWLFLSSEKWVPPGSCEEAAQENSMYIHTVFGHVDIVDAGQITAC</sequence>